<dbReference type="SUPFAM" id="SSF52172">
    <property type="entry name" value="CheY-like"/>
    <property type="match status" value="1"/>
</dbReference>
<sequence length="130" mass="15152">MLKIILIDDDDIVLMIQRKLLQRCGINNEILSFKKGREALDFLLGEIANQNFLILLDINMPVMNGWQFLYRLAELEIPHDIKVVMVTSSVDSYDREAVVKYDKVIGFIEKPITAENCENLKKYPSLKRFF</sequence>
<dbReference type="InterPro" id="IPR001789">
    <property type="entry name" value="Sig_transdc_resp-reg_receiver"/>
</dbReference>
<evidence type="ECO:0000259" key="2">
    <source>
        <dbReference type="PROSITE" id="PS50110"/>
    </source>
</evidence>
<dbReference type="Pfam" id="PF00072">
    <property type="entry name" value="Response_reg"/>
    <property type="match status" value="1"/>
</dbReference>
<evidence type="ECO:0000256" key="1">
    <source>
        <dbReference type="PROSITE-ProRule" id="PRU00169"/>
    </source>
</evidence>
<dbReference type="Gene3D" id="3.40.50.2300">
    <property type="match status" value="1"/>
</dbReference>
<dbReference type="PROSITE" id="PS50110">
    <property type="entry name" value="RESPONSE_REGULATORY"/>
    <property type="match status" value="1"/>
</dbReference>
<evidence type="ECO:0000313" key="4">
    <source>
        <dbReference type="Proteomes" id="UP000309016"/>
    </source>
</evidence>
<dbReference type="RefSeq" id="WP_139065184.1">
    <property type="nucleotide sequence ID" value="NZ_CP040812.1"/>
</dbReference>
<dbReference type="GO" id="GO:0000160">
    <property type="term" value="P:phosphorelay signal transduction system"/>
    <property type="evidence" value="ECO:0007669"/>
    <property type="project" value="InterPro"/>
</dbReference>
<dbReference type="AlphaFoldDB" id="A0A5B7X1Q9"/>
<organism evidence="3 4">
    <name type="scientific">Antarcticibacterium flavum</name>
    <dbReference type="NCBI Taxonomy" id="2058175"/>
    <lineage>
        <taxon>Bacteria</taxon>
        <taxon>Pseudomonadati</taxon>
        <taxon>Bacteroidota</taxon>
        <taxon>Flavobacteriia</taxon>
        <taxon>Flavobacteriales</taxon>
        <taxon>Flavobacteriaceae</taxon>
        <taxon>Antarcticibacterium</taxon>
    </lineage>
</organism>
<dbReference type="KEGG" id="afla:FHG64_03855"/>
<reference evidence="3 4" key="1">
    <citation type="submission" date="2019-06" db="EMBL/GenBank/DDBJ databases">
        <title>Complete genome sequence of Antarcticibacterium flavum KCTC 52984T from an Antarctic marine sediment.</title>
        <authorList>
            <person name="Lee Y.M."/>
            <person name="Shin S.C."/>
        </authorList>
    </citation>
    <scope>NUCLEOTIDE SEQUENCE [LARGE SCALE GENOMIC DNA]</scope>
    <source>
        <strain evidence="3 4">KCTC 52984</strain>
    </source>
</reference>
<dbReference type="PANTHER" id="PTHR44520">
    <property type="entry name" value="RESPONSE REGULATOR RCP1-RELATED"/>
    <property type="match status" value="1"/>
</dbReference>
<evidence type="ECO:0000313" key="3">
    <source>
        <dbReference type="EMBL" id="QCY68598.1"/>
    </source>
</evidence>
<protein>
    <submittedName>
        <fullName evidence="3">Response regulator</fullName>
    </submittedName>
</protein>
<dbReference type="SMART" id="SM00448">
    <property type="entry name" value="REC"/>
    <property type="match status" value="1"/>
</dbReference>
<keyword evidence="4" id="KW-1185">Reference proteome</keyword>
<feature type="modified residue" description="4-aspartylphosphate" evidence="1">
    <location>
        <position position="57"/>
    </location>
</feature>
<dbReference type="Proteomes" id="UP000309016">
    <property type="component" value="Chromosome"/>
</dbReference>
<proteinExistence type="predicted"/>
<dbReference type="InterPro" id="IPR052893">
    <property type="entry name" value="TCS_response_regulator"/>
</dbReference>
<feature type="domain" description="Response regulatory" evidence="2">
    <location>
        <begin position="3"/>
        <end position="125"/>
    </location>
</feature>
<accession>A0A5B7X1Q9</accession>
<name>A0A5B7X1Q9_9FLAO</name>
<dbReference type="PANTHER" id="PTHR44520:SF2">
    <property type="entry name" value="RESPONSE REGULATOR RCP1"/>
    <property type="match status" value="1"/>
</dbReference>
<keyword evidence="1" id="KW-0597">Phosphoprotein</keyword>
<gene>
    <name evidence="3" type="ORF">FHG64_03855</name>
</gene>
<dbReference type="InterPro" id="IPR011006">
    <property type="entry name" value="CheY-like_superfamily"/>
</dbReference>
<dbReference type="EMBL" id="CP040812">
    <property type="protein sequence ID" value="QCY68598.1"/>
    <property type="molecule type" value="Genomic_DNA"/>
</dbReference>
<dbReference type="OrthoDB" id="673128at2"/>